<dbReference type="EMBL" id="WMEY01000015">
    <property type="protein sequence ID" value="MYL66059.1"/>
    <property type="molecule type" value="Genomic_DNA"/>
</dbReference>
<reference evidence="1 2" key="1">
    <citation type="submission" date="2019-11" db="EMBL/GenBank/DDBJ databases">
        <title>Genome sequences of 17 halophilic strains isolated from different environments.</title>
        <authorList>
            <person name="Furrow R.E."/>
        </authorList>
    </citation>
    <scope>NUCLEOTIDE SEQUENCE [LARGE SCALE GENOMIC DNA]</scope>
    <source>
        <strain evidence="1 2">22506_14_FS</strain>
    </source>
</reference>
<dbReference type="AlphaFoldDB" id="A0A845F5J3"/>
<evidence type="ECO:0000313" key="1">
    <source>
        <dbReference type="EMBL" id="MYL66059.1"/>
    </source>
</evidence>
<sequence>MSQIDAIIDRVVQGIYRDMPELLEKFGEQGRVKCREDNYHHVKHLNSARNLDSDDFFVDYALWLNNILTARGMKTEHLIDNFKRLENELRASESFEEKEDYLRTLKKGLAELEELTVDSSSYTKR</sequence>
<name>A0A845F5J3_9BACL</name>
<dbReference type="Proteomes" id="UP000447833">
    <property type="component" value="Unassembled WGS sequence"/>
</dbReference>
<comment type="caution">
    <text evidence="1">The sequence shown here is derived from an EMBL/GenBank/DDBJ whole genome shotgun (WGS) entry which is preliminary data.</text>
</comment>
<gene>
    <name evidence="1" type="ORF">GLW07_22290</name>
</gene>
<accession>A0A845F5J3</accession>
<organism evidence="1 2">
    <name type="scientific">Guptibacillus hwajinpoensis</name>
    <dbReference type="NCBI Taxonomy" id="208199"/>
    <lineage>
        <taxon>Bacteria</taxon>
        <taxon>Bacillati</taxon>
        <taxon>Bacillota</taxon>
        <taxon>Bacilli</taxon>
        <taxon>Bacillales</taxon>
        <taxon>Guptibacillaceae</taxon>
        <taxon>Guptibacillus</taxon>
    </lineage>
</organism>
<proteinExistence type="predicted"/>
<evidence type="ECO:0000313" key="2">
    <source>
        <dbReference type="Proteomes" id="UP000447833"/>
    </source>
</evidence>
<protein>
    <submittedName>
        <fullName evidence="1">Uncharacterized protein</fullName>
    </submittedName>
</protein>